<sequence>MDMATVVATATGMAPATMLLGRLLCSPGLTTAVATTVMVATGAAMAATAVAAVVGTTVAVVAAGGASRP</sequence>
<evidence type="ECO:0000256" key="1">
    <source>
        <dbReference type="SAM" id="Phobius"/>
    </source>
</evidence>
<evidence type="ECO:0000313" key="2">
    <source>
        <dbReference type="EMBL" id="MVN78605.1"/>
    </source>
</evidence>
<keyword evidence="3" id="KW-1185">Reference proteome</keyword>
<proteinExistence type="predicted"/>
<name>A0A7K1TJN2_9BACT</name>
<feature type="transmembrane region" description="Helical" evidence="1">
    <location>
        <begin position="42"/>
        <end position="66"/>
    </location>
</feature>
<protein>
    <submittedName>
        <fullName evidence="2">Uncharacterized protein</fullName>
    </submittedName>
</protein>
<evidence type="ECO:0000313" key="3">
    <source>
        <dbReference type="Proteomes" id="UP000441336"/>
    </source>
</evidence>
<organism evidence="2 3">
    <name type="scientific">Hymenobacter ginkgonis</name>
    <dbReference type="NCBI Taxonomy" id="2682976"/>
    <lineage>
        <taxon>Bacteria</taxon>
        <taxon>Pseudomonadati</taxon>
        <taxon>Bacteroidota</taxon>
        <taxon>Cytophagia</taxon>
        <taxon>Cytophagales</taxon>
        <taxon>Hymenobacteraceae</taxon>
        <taxon>Hymenobacter</taxon>
    </lineage>
</organism>
<dbReference type="EMBL" id="WQKZ01000005">
    <property type="protein sequence ID" value="MVN78605.1"/>
    <property type="molecule type" value="Genomic_DNA"/>
</dbReference>
<dbReference type="RefSeq" id="WP_157568862.1">
    <property type="nucleotide sequence ID" value="NZ_WQKZ01000005.1"/>
</dbReference>
<gene>
    <name evidence="2" type="ORF">GO988_19915</name>
</gene>
<keyword evidence="1" id="KW-0472">Membrane</keyword>
<reference evidence="2 3" key="1">
    <citation type="submission" date="2019-12" db="EMBL/GenBank/DDBJ databases">
        <title>Hymenobacter sp. HMF4947 Genome sequencing and assembly.</title>
        <authorList>
            <person name="Kang H."/>
            <person name="Cha I."/>
            <person name="Kim H."/>
            <person name="Joh K."/>
        </authorList>
    </citation>
    <scope>NUCLEOTIDE SEQUENCE [LARGE SCALE GENOMIC DNA]</scope>
    <source>
        <strain evidence="2 3">HMF4947</strain>
    </source>
</reference>
<accession>A0A7K1TJN2</accession>
<dbReference type="Proteomes" id="UP000441336">
    <property type="component" value="Unassembled WGS sequence"/>
</dbReference>
<dbReference type="AlphaFoldDB" id="A0A7K1TJN2"/>
<comment type="caution">
    <text evidence="2">The sequence shown here is derived from an EMBL/GenBank/DDBJ whole genome shotgun (WGS) entry which is preliminary data.</text>
</comment>
<keyword evidence="1" id="KW-1133">Transmembrane helix</keyword>
<keyword evidence="1" id="KW-0812">Transmembrane</keyword>